<accession>A0ABX5LM19</accession>
<evidence type="ECO:0000313" key="2">
    <source>
        <dbReference type="Proteomes" id="UP000245523"/>
    </source>
</evidence>
<dbReference type="EMBL" id="QGHD01000023">
    <property type="protein sequence ID" value="PWK94127.1"/>
    <property type="molecule type" value="Genomic_DNA"/>
</dbReference>
<dbReference type="Proteomes" id="UP000245523">
    <property type="component" value="Unassembled WGS sequence"/>
</dbReference>
<sequence>MSWECHFLDGTHCNRRNKECDPGDRGCVLEGKFYFPFDERKNQLRKPKNEKEK</sequence>
<organism evidence="1 2">
    <name type="scientific">Hallerella porci</name>
    <dbReference type="NCBI Taxonomy" id="1945871"/>
    <lineage>
        <taxon>Bacteria</taxon>
        <taxon>Pseudomonadati</taxon>
        <taxon>Fibrobacterota</taxon>
        <taxon>Fibrobacteria</taxon>
        <taxon>Fibrobacterales</taxon>
        <taxon>Fibrobacteraceae</taxon>
        <taxon>Hallerella</taxon>
    </lineage>
</organism>
<evidence type="ECO:0000313" key="1">
    <source>
        <dbReference type="EMBL" id="PWK94127.1"/>
    </source>
</evidence>
<comment type="caution">
    <text evidence="1">The sequence shown here is derived from an EMBL/GenBank/DDBJ whole genome shotgun (WGS) entry which is preliminary data.</text>
</comment>
<proteinExistence type="predicted"/>
<reference evidence="1 2" key="1">
    <citation type="submission" date="2018-05" db="EMBL/GenBank/DDBJ databases">
        <title>Animal gut microbial communities from fecal samples from Wisconsin, USA.</title>
        <authorList>
            <person name="Neumann A."/>
        </authorList>
    </citation>
    <scope>NUCLEOTIDE SEQUENCE [LARGE SCALE GENOMIC DNA]</scope>
    <source>
        <strain evidence="1 2">UWS4</strain>
    </source>
</reference>
<gene>
    <name evidence="1" type="ORF">B0H50_1238</name>
</gene>
<keyword evidence="2" id="KW-1185">Reference proteome</keyword>
<name>A0ABX5LM19_9BACT</name>
<protein>
    <submittedName>
        <fullName evidence="1">Uncharacterized protein</fullName>
    </submittedName>
</protein>